<dbReference type="SUPFAM" id="SSF51569">
    <property type="entry name" value="Aldolase"/>
    <property type="match status" value="1"/>
</dbReference>
<evidence type="ECO:0000256" key="5">
    <source>
        <dbReference type="ARBA" id="ARBA00023239"/>
    </source>
</evidence>
<dbReference type="InterPro" id="IPR013785">
    <property type="entry name" value="Aldolase_TIM"/>
</dbReference>
<dbReference type="Pfam" id="PF00682">
    <property type="entry name" value="HMGL-like"/>
    <property type="match status" value="1"/>
</dbReference>
<dbReference type="Proteomes" id="UP000268093">
    <property type="component" value="Unassembled WGS sequence"/>
</dbReference>
<keyword evidence="5 8" id="KW-0456">Lyase</keyword>
<evidence type="ECO:0000313" key="8">
    <source>
        <dbReference type="EMBL" id="RUO97185.1"/>
    </source>
</evidence>
<evidence type="ECO:0000259" key="7">
    <source>
        <dbReference type="Pfam" id="PF00682"/>
    </source>
</evidence>
<accession>A0A433A3B3</accession>
<dbReference type="InterPro" id="IPR000891">
    <property type="entry name" value="PYR_CT"/>
</dbReference>
<sequence>MADAYSVLTTIKRYPNVSYPVLIPNMKGLESAIAAGAKEVAIFTAASETFNKKNINCSVDESLDKFQAVIGKAKVEGIKVRG</sequence>
<dbReference type="GO" id="GO:0006552">
    <property type="term" value="P:L-leucine catabolic process"/>
    <property type="evidence" value="ECO:0007669"/>
    <property type="project" value="TreeGrafter"/>
</dbReference>
<dbReference type="PANTHER" id="PTHR42738:SF7">
    <property type="entry name" value="HYDROXYMETHYLGLUTARYL-COA LYASE"/>
    <property type="match status" value="1"/>
</dbReference>
<evidence type="ECO:0000256" key="2">
    <source>
        <dbReference type="ARBA" id="ARBA00009405"/>
    </source>
</evidence>
<dbReference type="GO" id="GO:0004419">
    <property type="term" value="F:hydroxymethylglutaryl-CoA lyase activity"/>
    <property type="evidence" value="ECO:0007669"/>
    <property type="project" value="UniProtKB-EC"/>
</dbReference>
<comment type="catalytic activity">
    <reaction evidence="6">
        <text>(3S)-3-hydroxy-3-methylglutaryl-CoA = acetoacetate + acetyl-CoA</text>
        <dbReference type="Rhea" id="RHEA:24404"/>
        <dbReference type="ChEBI" id="CHEBI:13705"/>
        <dbReference type="ChEBI" id="CHEBI:43074"/>
        <dbReference type="ChEBI" id="CHEBI:57288"/>
        <dbReference type="EC" id="4.1.3.4"/>
    </reaction>
</comment>
<dbReference type="GO" id="GO:0046951">
    <property type="term" value="P:ketone body biosynthetic process"/>
    <property type="evidence" value="ECO:0007669"/>
    <property type="project" value="TreeGrafter"/>
</dbReference>
<reference evidence="8 9" key="1">
    <citation type="journal article" date="2018" name="New Phytol.">
        <title>Phylogenomics of Endogonaceae and evolution of mycorrhizas within Mucoromycota.</title>
        <authorList>
            <person name="Chang Y."/>
            <person name="Desiro A."/>
            <person name="Na H."/>
            <person name="Sandor L."/>
            <person name="Lipzen A."/>
            <person name="Clum A."/>
            <person name="Barry K."/>
            <person name="Grigoriev I.V."/>
            <person name="Martin F.M."/>
            <person name="Stajich J.E."/>
            <person name="Smith M.E."/>
            <person name="Bonito G."/>
            <person name="Spatafora J.W."/>
        </authorList>
    </citation>
    <scope>NUCLEOTIDE SEQUENCE [LARGE SCALE GENOMIC DNA]</scope>
    <source>
        <strain evidence="8 9">GMNB39</strain>
    </source>
</reference>
<dbReference type="EMBL" id="RBNI01018035">
    <property type="protein sequence ID" value="RUO97185.1"/>
    <property type="molecule type" value="Genomic_DNA"/>
</dbReference>
<organism evidence="8 9">
    <name type="scientific">Jimgerdemannia flammicorona</name>
    <dbReference type="NCBI Taxonomy" id="994334"/>
    <lineage>
        <taxon>Eukaryota</taxon>
        <taxon>Fungi</taxon>
        <taxon>Fungi incertae sedis</taxon>
        <taxon>Mucoromycota</taxon>
        <taxon>Mucoromycotina</taxon>
        <taxon>Endogonomycetes</taxon>
        <taxon>Endogonales</taxon>
        <taxon>Endogonaceae</taxon>
        <taxon>Jimgerdemannia</taxon>
    </lineage>
</organism>
<evidence type="ECO:0000256" key="1">
    <source>
        <dbReference type="ARBA" id="ARBA00005143"/>
    </source>
</evidence>
<comment type="caution">
    <text evidence="8">The sequence shown here is derived from an EMBL/GenBank/DDBJ whole genome shotgun (WGS) entry which is preliminary data.</text>
</comment>
<keyword evidence="4" id="KW-0479">Metal-binding</keyword>
<evidence type="ECO:0000256" key="3">
    <source>
        <dbReference type="ARBA" id="ARBA00012910"/>
    </source>
</evidence>
<feature type="domain" description="Pyruvate carboxyltransferase" evidence="7">
    <location>
        <begin position="18"/>
        <end position="81"/>
    </location>
</feature>
<dbReference type="Gene3D" id="3.20.20.70">
    <property type="entry name" value="Aldolase class I"/>
    <property type="match status" value="1"/>
</dbReference>
<proteinExistence type="inferred from homology"/>
<protein>
    <recommendedName>
        <fullName evidence="3">hydroxymethylglutaryl-CoA lyase</fullName>
        <ecNumber evidence="3">4.1.3.4</ecNumber>
    </recommendedName>
</protein>
<dbReference type="PANTHER" id="PTHR42738">
    <property type="entry name" value="HYDROXYMETHYLGLUTARYL-COA LYASE"/>
    <property type="match status" value="1"/>
</dbReference>
<dbReference type="GO" id="GO:0046872">
    <property type="term" value="F:metal ion binding"/>
    <property type="evidence" value="ECO:0007669"/>
    <property type="project" value="UniProtKB-KW"/>
</dbReference>
<dbReference type="OrthoDB" id="1905920at2759"/>
<gene>
    <name evidence="8" type="ORF">BC936DRAFT_140845</name>
</gene>
<keyword evidence="9" id="KW-1185">Reference proteome</keyword>
<dbReference type="InterPro" id="IPR043594">
    <property type="entry name" value="HMGL"/>
</dbReference>
<dbReference type="AlphaFoldDB" id="A0A433A3B3"/>
<name>A0A433A3B3_9FUNG</name>
<dbReference type="EC" id="4.1.3.4" evidence="3"/>
<evidence type="ECO:0000313" key="9">
    <source>
        <dbReference type="Proteomes" id="UP000268093"/>
    </source>
</evidence>
<dbReference type="UniPathway" id="UPA00896">
    <property type="reaction ID" value="UER00863"/>
</dbReference>
<evidence type="ECO:0000256" key="6">
    <source>
        <dbReference type="ARBA" id="ARBA00049877"/>
    </source>
</evidence>
<comment type="similarity">
    <text evidence="2">Belongs to the HMG-CoA lyase family.</text>
</comment>
<evidence type="ECO:0000256" key="4">
    <source>
        <dbReference type="ARBA" id="ARBA00022723"/>
    </source>
</evidence>
<comment type="pathway">
    <text evidence="1">Metabolic intermediate metabolism; (S)-3-hydroxy-3-methylglutaryl-CoA degradation; acetoacetate from (S)-3-hydroxy-3-methylglutaryl-CoA: step 1/1.</text>
</comment>